<evidence type="ECO:0000313" key="3">
    <source>
        <dbReference type="Proteomes" id="UP001597201"/>
    </source>
</evidence>
<reference evidence="3" key="1">
    <citation type="journal article" date="2019" name="Int. J. Syst. Evol. Microbiol.">
        <title>The Global Catalogue of Microorganisms (GCM) 10K type strain sequencing project: providing services to taxonomists for standard genome sequencing and annotation.</title>
        <authorList>
            <consortium name="The Broad Institute Genomics Platform"/>
            <consortium name="The Broad Institute Genome Sequencing Center for Infectious Disease"/>
            <person name="Wu L."/>
            <person name="Ma J."/>
        </authorList>
    </citation>
    <scope>NUCLEOTIDE SEQUENCE [LARGE SCALE GENOMIC DNA]</scope>
    <source>
        <strain evidence="3">CCUG 61485</strain>
    </source>
</reference>
<feature type="domain" description="THIF-type NAD/FAD binding fold" evidence="1">
    <location>
        <begin position="9"/>
        <end position="238"/>
    </location>
</feature>
<dbReference type="InterPro" id="IPR045886">
    <property type="entry name" value="ThiF/MoeB/HesA"/>
</dbReference>
<dbReference type="InterPro" id="IPR035985">
    <property type="entry name" value="Ubiquitin-activating_enz"/>
</dbReference>
<dbReference type="PANTHER" id="PTHR10953:SF102">
    <property type="entry name" value="ADENYLYLTRANSFERASE AND SULFURTRANSFERASE MOCS3"/>
    <property type="match status" value="1"/>
</dbReference>
<proteinExistence type="predicted"/>
<dbReference type="SUPFAM" id="SSF69572">
    <property type="entry name" value="Activating enzymes of the ubiquitin-like proteins"/>
    <property type="match status" value="1"/>
</dbReference>
<gene>
    <name evidence="2" type="ORF">ACFQ39_06640</name>
</gene>
<dbReference type="InterPro" id="IPR000594">
    <property type="entry name" value="ThiF_NAD_FAD-bd"/>
</dbReference>
<dbReference type="Gene3D" id="3.40.250.10">
    <property type="entry name" value="Rhodanese-like domain"/>
    <property type="match status" value="1"/>
</dbReference>
<comment type="caution">
    <text evidence="2">The sequence shown here is derived from an EMBL/GenBank/DDBJ whole genome shotgun (WGS) entry which is preliminary data.</text>
</comment>
<dbReference type="EMBL" id="JBHTMY010000002">
    <property type="protein sequence ID" value="MFD1315289.1"/>
    <property type="molecule type" value="Genomic_DNA"/>
</dbReference>
<name>A0ABW3Y3H0_9FLAO</name>
<accession>A0ABW3Y3H0</accession>
<dbReference type="CDD" id="cd00757">
    <property type="entry name" value="ThiF_MoeB_HesA_family"/>
    <property type="match status" value="1"/>
</dbReference>
<dbReference type="RefSeq" id="WP_377177294.1">
    <property type="nucleotide sequence ID" value="NZ_JBHTMY010000002.1"/>
</dbReference>
<dbReference type="GO" id="GO:0016779">
    <property type="term" value="F:nucleotidyltransferase activity"/>
    <property type="evidence" value="ECO:0007669"/>
    <property type="project" value="UniProtKB-KW"/>
</dbReference>
<dbReference type="InterPro" id="IPR036873">
    <property type="entry name" value="Rhodanese-like_dom_sf"/>
</dbReference>
<keyword evidence="2" id="KW-0548">Nucleotidyltransferase</keyword>
<keyword evidence="2" id="KW-0808">Transferase</keyword>
<evidence type="ECO:0000313" key="2">
    <source>
        <dbReference type="EMBL" id="MFD1315289.1"/>
    </source>
</evidence>
<protein>
    <submittedName>
        <fullName evidence="2">ThiF family adenylyltransferase</fullName>
    </submittedName>
</protein>
<dbReference type="Pfam" id="PF00899">
    <property type="entry name" value="ThiF"/>
    <property type="match status" value="1"/>
</dbReference>
<dbReference type="Gene3D" id="3.40.50.720">
    <property type="entry name" value="NAD(P)-binding Rossmann-like Domain"/>
    <property type="match status" value="1"/>
</dbReference>
<keyword evidence="3" id="KW-1185">Reference proteome</keyword>
<evidence type="ECO:0000259" key="1">
    <source>
        <dbReference type="Pfam" id="PF00899"/>
    </source>
</evidence>
<sequence>MELNEQNLYQRQTGLKEFGEAGQKKLSQAKIVIVGCGGLGNPVASYLAASGIGTMHLIDFDKVEVSNLHRQVFFKTEDIGKPKAFVLAQHLRMINPFLKVFPKTMALTKENALKTLEIFDLIVDCTDSLPTKYLLNDAAILLNKPLIYGSLYKFDGYVATFNLKTPNGYSTNLRDFFPEIPKTQVPNCAEVGTLNPIVGIIGLMQANEVIKVISNLGDPLVNLLLVYNSLNNQQLKIKGKAKVNRDTILELWDQNTYEDARCEVQLKDWLITSQEMKEKKGQFHVISVIEDPEFELPFNVNETIPFKQFNSEKIDLNPSKKYVFVCRKGINSYAATSQLKVKYPNLMIFSLEKGIENF</sequence>
<organism evidence="2 3">
    <name type="scientific">Namhaeicola litoreus</name>
    <dbReference type="NCBI Taxonomy" id="1052145"/>
    <lineage>
        <taxon>Bacteria</taxon>
        <taxon>Pseudomonadati</taxon>
        <taxon>Bacteroidota</taxon>
        <taxon>Flavobacteriia</taxon>
        <taxon>Flavobacteriales</taxon>
        <taxon>Flavobacteriaceae</taxon>
        <taxon>Namhaeicola</taxon>
    </lineage>
</organism>
<dbReference type="Proteomes" id="UP001597201">
    <property type="component" value="Unassembled WGS sequence"/>
</dbReference>
<dbReference type="PANTHER" id="PTHR10953">
    <property type="entry name" value="UBIQUITIN-ACTIVATING ENZYME E1"/>
    <property type="match status" value="1"/>
</dbReference>